<dbReference type="EMBL" id="HBUE01263109">
    <property type="protein sequence ID" value="CAG6560119.1"/>
    <property type="molecule type" value="Transcribed_RNA"/>
</dbReference>
<feature type="transmembrane region" description="Helical" evidence="1">
    <location>
        <begin position="20"/>
        <end position="43"/>
    </location>
</feature>
<keyword evidence="1" id="KW-1133">Transmembrane helix</keyword>
<proteinExistence type="predicted"/>
<accession>A0A8D8IV40</accession>
<name>A0A8D8IV40_CULPI</name>
<protein>
    <submittedName>
        <fullName evidence="2">(northern house mosquito) hypothetical protein</fullName>
    </submittedName>
</protein>
<dbReference type="EMBL" id="HBUE01157982">
    <property type="protein sequence ID" value="CAG6508763.1"/>
    <property type="molecule type" value="Transcribed_RNA"/>
</dbReference>
<keyword evidence="1" id="KW-0812">Transmembrane</keyword>
<organism evidence="2">
    <name type="scientific">Culex pipiens</name>
    <name type="common">House mosquito</name>
    <dbReference type="NCBI Taxonomy" id="7175"/>
    <lineage>
        <taxon>Eukaryota</taxon>
        <taxon>Metazoa</taxon>
        <taxon>Ecdysozoa</taxon>
        <taxon>Arthropoda</taxon>
        <taxon>Hexapoda</taxon>
        <taxon>Insecta</taxon>
        <taxon>Pterygota</taxon>
        <taxon>Neoptera</taxon>
        <taxon>Endopterygota</taxon>
        <taxon>Diptera</taxon>
        <taxon>Nematocera</taxon>
        <taxon>Culicoidea</taxon>
        <taxon>Culicidae</taxon>
        <taxon>Culicinae</taxon>
        <taxon>Culicini</taxon>
        <taxon>Culex</taxon>
        <taxon>Culex</taxon>
    </lineage>
</organism>
<reference evidence="2" key="1">
    <citation type="submission" date="2021-05" db="EMBL/GenBank/DDBJ databases">
        <authorList>
            <person name="Alioto T."/>
            <person name="Alioto T."/>
            <person name="Gomez Garrido J."/>
        </authorList>
    </citation>
    <scope>NUCLEOTIDE SEQUENCE</scope>
</reference>
<evidence type="ECO:0000313" key="2">
    <source>
        <dbReference type="EMBL" id="CAG6560119.1"/>
    </source>
</evidence>
<dbReference type="AlphaFoldDB" id="A0A8D8IV40"/>
<sequence length="108" mass="12265">MPLPSSSGIDSSRNDICTSFTLHFTILFSLSTSSASNSFWWIFSCYASIRIKAIEFPFIHRTLSSSKVALSIHRIPLPHTLSGFSLYLLKISRTHARNDQPRPRLDEH</sequence>
<keyword evidence="1" id="KW-0472">Membrane</keyword>
<evidence type="ECO:0000256" key="1">
    <source>
        <dbReference type="SAM" id="Phobius"/>
    </source>
</evidence>